<dbReference type="InterPro" id="IPR052917">
    <property type="entry name" value="Stress-Dev_Protein"/>
</dbReference>
<feature type="domain" description="Pyridoxamine 5'-phosphate oxidase N-terminal" evidence="1">
    <location>
        <begin position="15"/>
        <end position="135"/>
    </location>
</feature>
<proteinExistence type="predicted"/>
<dbReference type="Pfam" id="PF01243">
    <property type="entry name" value="PNPOx_N"/>
    <property type="match status" value="1"/>
</dbReference>
<dbReference type="SUPFAM" id="SSF50475">
    <property type="entry name" value="FMN-binding split barrel"/>
    <property type="match status" value="1"/>
</dbReference>
<accession>G7WMX5</accession>
<reference evidence="2 3" key="1">
    <citation type="journal article" date="2012" name="PLoS ONE">
        <title>The genome characteristics and predicted function of methyl-group oxidation pathway in the obligate aceticlastic methanogens, Methanosaeta spp.</title>
        <authorList>
            <person name="Zhu J."/>
            <person name="Zheng H."/>
            <person name="Ai G."/>
            <person name="Zhang G."/>
            <person name="Liu D."/>
            <person name="Liu X."/>
            <person name="Dong X."/>
        </authorList>
    </citation>
    <scope>NUCLEOTIDE SEQUENCE [LARGE SCALE GENOMIC DNA]</scope>
    <source>
        <strain evidence="2 3">6Ac</strain>
    </source>
</reference>
<organism evidence="2 3">
    <name type="scientific">Methanothrix harundinacea (strain 6Ac)</name>
    <name type="common">Methanosaeta harundinacea</name>
    <dbReference type="NCBI Taxonomy" id="1110509"/>
    <lineage>
        <taxon>Archaea</taxon>
        <taxon>Methanobacteriati</taxon>
        <taxon>Methanobacteriota</taxon>
        <taxon>Stenosarchaea group</taxon>
        <taxon>Methanomicrobia</taxon>
        <taxon>Methanotrichales</taxon>
        <taxon>Methanotrichaceae</taxon>
        <taxon>Methanothrix</taxon>
    </lineage>
</organism>
<sequence length="151" mass="17604">MDRLERIGEIYMNLKEFTKFANDNPVGYVATAEGNQPHVRAFLMWFADETGFYFHTGEQKKVCQQLRKNPLVEVCFSSQNHDKIMRVAGEMEFLDDAGLRARLIEERPFLKAIVQGPEDPNLAIFRMHHGEARFWTMEFNMREGEAPRASF</sequence>
<dbReference type="PANTHER" id="PTHR34818">
    <property type="entry name" value="PROTEIN BLI-3"/>
    <property type="match status" value="1"/>
</dbReference>
<dbReference type="InterPro" id="IPR011576">
    <property type="entry name" value="Pyridox_Oxase_N"/>
</dbReference>
<dbReference type="AlphaFoldDB" id="G7WMX5"/>
<dbReference type="EMBL" id="CP003117">
    <property type="protein sequence ID" value="AET64540.1"/>
    <property type="molecule type" value="Genomic_DNA"/>
</dbReference>
<name>G7WMX5_METH6</name>
<keyword evidence="3" id="KW-1185">Reference proteome</keyword>
<dbReference type="PATRIC" id="fig|1110509.7.peg.1299"/>
<dbReference type="KEGG" id="mhi:Mhar_1172"/>
<protein>
    <submittedName>
        <fullName evidence="2">Pyridoxamine 5'-phosphate oxidase-related, FMN-binding protein</fullName>
    </submittedName>
</protein>
<dbReference type="Gene3D" id="2.30.110.10">
    <property type="entry name" value="Electron Transport, Fmn-binding Protein, Chain A"/>
    <property type="match status" value="1"/>
</dbReference>
<dbReference type="Proteomes" id="UP000005877">
    <property type="component" value="Chromosome"/>
</dbReference>
<dbReference type="PANTHER" id="PTHR34818:SF1">
    <property type="entry name" value="PROTEIN BLI-3"/>
    <property type="match status" value="1"/>
</dbReference>
<dbReference type="STRING" id="1110509.Mhar_1172"/>
<evidence type="ECO:0000313" key="3">
    <source>
        <dbReference type="Proteomes" id="UP000005877"/>
    </source>
</evidence>
<gene>
    <name evidence="2" type="ordered locus">Mhar_1172</name>
</gene>
<evidence type="ECO:0000259" key="1">
    <source>
        <dbReference type="Pfam" id="PF01243"/>
    </source>
</evidence>
<dbReference type="HOGENOM" id="CLU_137964_2_1_2"/>
<evidence type="ECO:0000313" key="2">
    <source>
        <dbReference type="EMBL" id="AET64540.1"/>
    </source>
</evidence>
<dbReference type="InterPro" id="IPR012349">
    <property type="entry name" value="Split_barrel_FMN-bd"/>
</dbReference>